<name>A0A1Y2CUJ0_9FUNG</name>
<feature type="compositionally biased region" description="Polar residues" evidence="1">
    <location>
        <begin position="360"/>
        <end position="379"/>
    </location>
</feature>
<dbReference type="OrthoDB" id="2161108at2759"/>
<reference evidence="2 3" key="1">
    <citation type="submission" date="2016-07" db="EMBL/GenBank/DDBJ databases">
        <title>Pervasive Adenine N6-methylation of Active Genes in Fungi.</title>
        <authorList>
            <consortium name="DOE Joint Genome Institute"/>
            <person name="Mondo S.J."/>
            <person name="Dannebaum R.O."/>
            <person name="Kuo R.C."/>
            <person name="Labutti K."/>
            <person name="Haridas S."/>
            <person name="Kuo A."/>
            <person name="Salamov A."/>
            <person name="Ahrendt S.R."/>
            <person name="Lipzen A."/>
            <person name="Sullivan W."/>
            <person name="Andreopoulos W.B."/>
            <person name="Clum A."/>
            <person name="Lindquist E."/>
            <person name="Daum C."/>
            <person name="Ramamoorthy G.K."/>
            <person name="Gryganskyi A."/>
            <person name="Culley D."/>
            <person name="Magnuson J.K."/>
            <person name="James T.Y."/>
            <person name="O'Malley M.A."/>
            <person name="Stajich J.E."/>
            <person name="Spatafora J.W."/>
            <person name="Visel A."/>
            <person name="Grigoriev I.V."/>
        </authorList>
    </citation>
    <scope>NUCLEOTIDE SEQUENCE [LARGE SCALE GENOMIC DNA]</scope>
    <source>
        <strain evidence="2 3">JEL800</strain>
    </source>
</reference>
<feature type="region of interest" description="Disordered" evidence="1">
    <location>
        <begin position="251"/>
        <end position="286"/>
    </location>
</feature>
<feature type="region of interest" description="Disordered" evidence="1">
    <location>
        <begin position="46"/>
        <end position="92"/>
    </location>
</feature>
<feature type="region of interest" description="Disordered" evidence="1">
    <location>
        <begin position="1"/>
        <end position="21"/>
    </location>
</feature>
<proteinExistence type="predicted"/>
<dbReference type="EMBL" id="MCGO01000006">
    <property type="protein sequence ID" value="ORY50728.1"/>
    <property type="molecule type" value="Genomic_DNA"/>
</dbReference>
<organism evidence="2 3">
    <name type="scientific">Rhizoclosmatium globosum</name>
    <dbReference type="NCBI Taxonomy" id="329046"/>
    <lineage>
        <taxon>Eukaryota</taxon>
        <taxon>Fungi</taxon>
        <taxon>Fungi incertae sedis</taxon>
        <taxon>Chytridiomycota</taxon>
        <taxon>Chytridiomycota incertae sedis</taxon>
        <taxon>Chytridiomycetes</taxon>
        <taxon>Chytridiales</taxon>
        <taxon>Chytriomycetaceae</taxon>
        <taxon>Rhizoclosmatium</taxon>
    </lineage>
</organism>
<keyword evidence="3" id="KW-1185">Reference proteome</keyword>
<gene>
    <name evidence="2" type="ORF">BCR33DRAFT_712723</name>
</gene>
<evidence type="ECO:0000313" key="3">
    <source>
        <dbReference type="Proteomes" id="UP000193642"/>
    </source>
</evidence>
<evidence type="ECO:0000313" key="2">
    <source>
        <dbReference type="EMBL" id="ORY50728.1"/>
    </source>
</evidence>
<feature type="compositionally biased region" description="Polar residues" evidence="1">
    <location>
        <begin position="65"/>
        <end position="76"/>
    </location>
</feature>
<dbReference type="AlphaFoldDB" id="A0A1Y2CUJ0"/>
<feature type="compositionally biased region" description="Basic and acidic residues" evidence="1">
    <location>
        <begin position="460"/>
        <end position="478"/>
    </location>
</feature>
<comment type="caution">
    <text evidence="2">The sequence shown here is derived from an EMBL/GenBank/DDBJ whole genome shotgun (WGS) entry which is preliminary data.</text>
</comment>
<feature type="region of interest" description="Disordered" evidence="1">
    <location>
        <begin position="141"/>
        <end position="170"/>
    </location>
</feature>
<accession>A0A1Y2CUJ0</accession>
<protein>
    <submittedName>
        <fullName evidence="2">Uncharacterized protein</fullName>
    </submittedName>
</protein>
<feature type="region of interest" description="Disordered" evidence="1">
    <location>
        <begin position="459"/>
        <end position="478"/>
    </location>
</feature>
<feature type="compositionally biased region" description="Polar residues" evidence="1">
    <location>
        <begin position="251"/>
        <end position="265"/>
    </location>
</feature>
<sequence>MQPFLPSRKASALTHPPHSNYNATVNNHFPSKYDTVPLFSISAISPMKKPKPAPSDRVKPITPPSRLSSLKQTLQDVKSRVGSKRSNSKKAANLHHLPSKIVHEIITPEIREYEEIMTHIAEAAEPDNMQSSCYCAAKPSTTEFPKPHPPSSDPDHIQPNPRFNRVPSNQPPAAVQICWEDDQIPLETTKEFLLDTPIEGWRAYSPSRNEQNMDPDTCRALGIGIENGISYDYIDRIDPDAFLSSTSRATPEITTNSVSGRSRPNSGGRKSRVSSPLKLDQSKSQIKQSSAEYFDLGVKSSEVMPVDLISPPPKGEGITIPVAHTIDDDDEQEELPLITETHFAPSTVNYLEWHDKNPDQKQPVQAPLPSSSLVTQEQAPVNKLPPLKLYSKGYAISEPSSTLQKPPKPTLRKTKVVRVTSDEVILSQQHLEDIQEGLSTITIRNWQLKQEPSDFFGSAEEFRSQHSSIPDRNRVSERPSVYRDDDLAGLPTLGSIGLVIKPIRPISGTVRRTKKDAVWGQGGKRRHF</sequence>
<feature type="region of interest" description="Disordered" evidence="1">
    <location>
        <begin position="357"/>
        <end position="379"/>
    </location>
</feature>
<evidence type="ECO:0000256" key="1">
    <source>
        <dbReference type="SAM" id="MobiDB-lite"/>
    </source>
</evidence>
<dbReference type="Proteomes" id="UP000193642">
    <property type="component" value="Unassembled WGS sequence"/>
</dbReference>